<reference evidence="6" key="1">
    <citation type="submission" date="2016-04" db="EMBL/GenBank/DDBJ databases">
        <authorList>
            <person name="Quiroz-Castaneda R.E."/>
            <person name="Martinez-Ocampo F."/>
        </authorList>
    </citation>
    <scope>NUCLEOTIDE SEQUENCE [LARGE SCALE GENOMIC DNA]</scope>
    <source>
        <strain evidence="6">INIFAP01</strain>
    </source>
</reference>
<evidence type="ECO:0000313" key="6">
    <source>
        <dbReference type="Proteomes" id="UP000077623"/>
    </source>
</evidence>
<dbReference type="Proteomes" id="UP000077623">
    <property type="component" value="Unassembled WGS sequence"/>
</dbReference>
<dbReference type="RefSeq" id="WP_187150542.1">
    <property type="nucleotide sequence ID" value="NZ_LWUJ01000012.1"/>
</dbReference>
<dbReference type="PANTHER" id="PTHR43827:SF3">
    <property type="entry name" value="NADP-DEPENDENT OXIDOREDUCTASE DOMAIN-CONTAINING PROTEIN"/>
    <property type="match status" value="1"/>
</dbReference>
<dbReference type="Gene3D" id="3.20.20.100">
    <property type="entry name" value="NADP-dependent oxidoreductase domain"/>
    <property type="match status" value="1"/>
</dbReference>
<evidence type="ECO:0000259" key="4">
    <source>
        <dbReference type="Pfam" id="PF00248"/>
    </source>
</evidence>
<dbReference type="InterPro" id="IPR023210">
    <property type="entry name" value="NADP_OxRdtase_dom"/>
</dbReference>
<dbReference type="PANTHER" id="PTHR43827">
    <property type="entry name" value="2,5-DIKETO-D-GLUCONIC ACID REDUCTASE"/>
    <property type="match status" value="1"/>
</dbReference>
<dbReference type="EMBL" id="LWUJ01000012">
    <property type="protein sequence ID" value="OAL10157.1"/>
    <property type="molecule type" value="Genomic_DNA"/>
</dbReference>
<sequence>MRKFVYDPSTARIGLGTNIYREQEPLTGILIEVVKHDYDFIDCAWRYGNEAIIGITIKAIKKENPSFEFTIPFQSKVWPTQFNGGIMKSLKFSLSKIGTSSIIDSYMLHRPIQEMKLNLIAWKQLIDCRKNRLTKQIGLGHFDKDLIEKLYENTGVRPQFLQIELSVNNMRWDRIHYCREHDIDIQAYEPLGDYLSNSQNATLISLAQKYNTTIKNLLLAYLLNQGITPVVTPETVEEIKEFPLAKNIILEAEDIEVMNSINTYKNKHFESLELDFREDII</sequence>
<evidence type="ECO:0000256" key="2">
    <source>
        <dbReference type="ARBA" id="ARBA00022857"/>
    </source>
</evidence>
<dbReference type="InterPro" id="IPR020471">
    <property type="entry name" value="AKR"/>
</dbReference>
<protein>
    <submittedName>
        <fullName evidence="5">Aldo/keto reductase</fullName>
    </submittedName>
</protein>
<dbReference type="STRING" id="432608.A6V39_04565"/>
<evidence type="ECO:0000313" key="5">
    <source>
        <dbReference type="EMBL" id="OAL10157.1"/>
    </source>
</evidence>
<dbReference type="Pfam" id="PF00248">
    <property type="entry name" value="Aldo_ket_red"/>
    <property type="match status" value="1"/>
</dbReference>
<gene>
    <name evidence="5" type="ORF">A6V39_04565</name>
</gene>
<feature type="domain" description="NADP-dependent oxidoreductase" evidence="4">
    <location>
        <begin position="24"/>
        <end position="262"/>
    </location>
</feature>
<dbReference type="AlphaFoldDB" id="A0A1A9QCF9"/>
<dbReference type="SUPFAM" id="SSF51430">
    <property type="entry name" value="NAD(P)-linked oxidoreductase"/>
    <property type="match status" value="1"/>
</dbReference>
<keyword evidence="3" id="KW-0560">Oxidoreductase</keyword>
<organism evidence="5 6">
    <name type="scientific">Candidatus Mycoplasma haematobovis</name>
    <dbReference type="NCBI Taxonomy" id="432608"/>
    <lineage>
        <taxon>Bacteria</taxon>
        <taxon>Bacillati</taxon>
        <taxon>Mycoplasmatota</taxon>
        <taxon>Mollicutes</taxon>
        <taxon>Mycoplasmataceae</taxon>
        <taxon>Mycoplasma</taxon>
    </lineage>
</organism>
<keyword evidence="2" id="KW-0521">NADP</keyword>
<comment type="caution">
    <text evidence="5">The sequence shown here is derived from an EMBL/GenBank/DDBJ whole genome shotgun (WGS) entry which is preliminary data.</text>
</comment>
<name>A0A1A9QCF9_9MOLU</name>
<dbReference type="InterPro" id="IPR036812">
    <property type="entry name" value="NAD(P)_OxRdtase_dom_sf"/>
</dbReference>
<dbReference type="GO" id="GO:0016491">
    <property type="term" value="F:oxidoreductase activity"/>
    <property type="evidence" value="ECO:0007669"/>
    <property type="project" value="InterPro"/>
</dbReference>
<proteinExistence type="inferred from homology"/>
<dbReference type="PRINTS" id="PR00069">
    <property type="entry name" value="ALDKETRDTASE"/>
</dbReference>
<comment type="similarity">
    <text evidence="1">Belongs to the aldo/keto reductase family.</text>
</comment>
<accession>A0A1A9QCF9</accession>
<evidence type="ECO:0000256" key="1">
    <source>
        <dbReference type="ARBA" id="ARBA00007905"/>
    </source>
</evidence>
<evidence type="ECO:0000256" key="3">
    <source>
        <dbReference type="ARBA" id="ARBA00023002"/>
    </source>
</evidence>
<keyword evidence="6" id="KW-1185">Reference proteome</keyword>